<evidence type="ECO:0000313" key="2">
    <source>
        <dbReference type="Proteomes" id="UP000811545"/>
    </source>
</evidence>
<sequence length="149" mass="16860">MTDDITNCCQNKKEERVPLTVGSLSLTELEALFTTIPAELTFVDKDDYIVYYNEPKTPIFPRNPQIIGTTIQACHSEASIPALNKIIELLKSGVKDSIDSWRTVKGRLIYIKYMAARGKNGNYAGMLEFTMDITDIKKVEGERSYSEDR</sequence>
<gene>
    <name evidence="1" type="ORF">DDT42_01002</name>
</gene>
<dbReference type="AlphaFoldDB" id="A0A9E2BHS8"/>
<comment type="caution">
    <text evidence="1">The sequence shown here is derived from an EMBL/GenBank/DDBJ whole genome shotgun (WGS) entry which is preliminary data.</text>
</comment>
<accession>A0A9E2BHS8</accession>
<dbReference type="Gene3D" id="3.30.450.20">
    <property type="entry name" value="PAS domain"/>
    <property type="match status" value="1"/>
</dbReference>
<dbReference type="EMBL" id="QLTW01000052">
    <property type="protein sequence ID" value="MBT9145132.1"/>
    <property type="molecule type" value="Genomic_DNA"/>
</dbReference>
<dbReference type="Proteomes" id="UP000811545">
    <property type="component" value="Unassembled WGS sequence"/>
</dbReference>
<dbReference type="SUPFAM" id="SSF55785">
    <property type="entry name" value="PYP-like sensor domain (PAS domain)"/>
    <property type="match status" value="1"/>
</dbReference>
<protein>
    <submittedName>
        <fullName evidence="1">Uncharacterized protein</fullName>
    </submittedName>
</protein>
<proteinExistence type="predicted"/>
<dbReference type="Pfam" id="PF13596">
    <property type="entry name" value="PAS_10"/>
    <property type="match status" value="1"/>
</dbReference>
<reference evidence="1 2" key="1">
    <citation type="journal article" date="2021" name="bioRxiv">
        <title>Unique metabolic strategies in Hadean analogues reveal hints for primordial physiology.</title>
        <authorList>
            <person name="Nobu M.K."/>
            <person name="Nakai R."/>
            <person name="Tamazawa S."/>
            <person name="Mori H."/>
            <person name="Toyoda A."/>
            <person name="Ijiri A."/>
            <person name="Suzuki S."/>
            <person name="Kurokawa K."/>
            <person name="Kamagata Y."/>
            <person name="Tamaki H."/>
        </authorList>
    </citation>
    <scope>NUCLEOTIDE SEQUENCE [LARGE SCALE GENOMIC DNA]</scope>
    <source>
        <strain evidence="1">BS525</strain>
    </source>
</reference>
<evidence type="ECO:0000313" key="1">
    <source>
        <dbReference type="EMBL" id="MBT9145132.1"/>
    </source>
</evidence>
<organism evidence="1 2">
    <name type="scientific">Psychracetigena formicireducens</name>
    <dbReference type="NCBI Taxonomy" id="2986056"/>
    <lineage>
        <taxon>Bacteria</taxon>
        <taxon>Bacillati</taxon>
        <taxon>Candidatus Lithacetigenota</taxon>
        <taxon>Candidatus Psychracetigena</taxon>
    </lineage>
</organism>
<dbReference type="InterPro" id="IPR035965">
    <property type="entry name" value="PAS-like_dom_sf"/>
</dbReference>
<name>A0A9E2BHS8_PSYF1</name>